<name>A0A514DI12_9CAUD</name>
<feature type="domain" description="DNA-binding phage zinc finger" evidence="2">
    <location>
        <begin position="7"/>
        <end position="59"/>
    </location>
</feature>
<reference evidence="3 4" key="1">
    <citation type="submission" date="2019-05" db="EMBL/GenBank/DDBJ databases">
        <authorList>
            <person name="Hammer B.W."/>
            <person name="Chiaro A."/>
            <person name="Dufresne J."/>
            <person name="Kristler A."/>
            <person name="Kuo C.N."/>
            <person name="Ozcan Z."/>
            <person name="Pasmanik V."/>
            <person name="Shin J."/>
            <person name="Stephens K.N."/>
            <person name="Butela K.A."/>
            <person name="Garlena R.A."/>
            <person name="Russell D.A."/>
            <person name="Pope W.H."/>
            <person name="Jacobs-Sera D."/>
            <person name="Hatfull G.F."/>
        </authorList>
    </citation>
    <scope>NUCLEOTIDE SEQUENCE [LARGE SCALE GENOMIC DNA]</scope>
</reference>
<accession>A0A514DI12</accession>
<dbReference type="Pfam" id="PF24623">
    <property type="entry name" value="Phage_zn_bind_8"/>
    <property type="match status" value="1"/>
</dbReference>
<dbReference type="Proteomes" id="UP000316610">
    <property type="component" value="Segment"/>
</dbReference>
<evidence type="ECO:0000313" key="4">
    <source>
        <dbReference type="Proteomes" id="UP000316610"/>
    </source>
</evidence>
<dbReference type="RefSeq" id="YP_010002807.1">
    <property type="nucleotide sequence ID" value="NC_053248.1"/>
</dbReference>
<gene>
    <name evidence="3" type="primary">58</name>
    <name evidence="3" type="ORF">SEA_ZIPP_58</name>
</gene>
<evidence type="ECO:0000259" key="2">
    <source>
        <dbReference type="Pfam" id="PF24623"/>
    </source>
</evidence>
<protein>
    <recommendedName>
        <fullName evidence="2">DNA-binding phage zinc finger domain-containing protein</fullName>
    </recommendedName>
</protein>
<evidence type="ECO:0000313" key="3">
    <source>
        <dbReference type="EMBL" id="QDH93243.1"/>
    </source>
</evidence>
<dbReference type="GeneID" id="63027361"/>
<feature type="compositionally biased region" description="Basic and acidic residues" evidence="1">
    <location>
        <begin position="50"/>
        <end position="61"/>
    </location>
</feature>
<evidence type="ECO:0000256" key="1">
    <source>
        <dbReference type="SAM" id="MobiDB-lite"/>
    </source>
</evidence>
<dbReference type="KEGG" id="vg:63027361"/>
<feature type="region of interest" description="Disordered" evidence="1">
    <location>
        <begin position="38"/>
        <end position="77"/>
    </location>
</feature>
<dbReference type="EMBL" id="MK937607">
    <property type="protein sequence ID" value="QDH93243.1"/>
    <property type="molecule type" value="Genomic_DNA"/>
</dbReference>
<dbReference type="InterPro" id="IPR056911">
    <property type="entry name" value="Phage_Znf_bind_put"/>
</dbReference>
<keyword evidence="4" id="KW-1185">Reference proteome</keyword>
<proteinExistence type="predicted"/>
<organism evidence="3 4">
    <name type="scientific">Gordonia phage Zipp</name>
    <dbReference type="NCBI Taxonomy" id="2591212"/>
    <lineage>
        <taxon>Viruses</taxon>
        <taxon>Duplodnaviria</taxon>
        <taxon>Heunggongvirae</taxon>
        <taxon>Uroviricota</taxon>
        <taxon>Caudoviricetes</taxon>
        <taxon>Stackebrandtviridae</taxon>
        <taxon>Schenleyvirinae</taxon>
        <taxon>Zitchvirus</taxon>
        <taxon>Zitchvirus zipp</taxon>
    </lineage>
</organism>
<sequence>MPKSADWHHQRTASLTVPCPHCRAPAGQICRNNYTGRELHGLPAHTPRVRLADEHTHRPSDPPETTQTPEQEPPAPE</sequence>